<reference evidence="2 3" key="1">
    <citation type="submission" date="2021-04" db="EMBL/GenBank/DDBJ databases">
        <authorList>
            <person name="Tang X."/>
            <person name="Zhou X."/>
            <person name="Chen X."/>
            <person name="Cernava T."/>
            <person name="Zhang C."/>
        </authorList>
    </citation>
    <scope>NUCLEOTIDE SEQUENCE [LARGE SCALE GENOMIC DNA]</scope>
    <source>
        <strain evidence="2 3">BH-SS-21</strain>
    </source>
</reference>
<dbReference type="Proteomes" id="UP000677413">
    <property type="component" value="Unassembled WGS sequence"/>
</dbReference>
<dbReference type="EMBL" id="JAGPYQ010000002">
    <property type="protein sequence ID" value="MBQ0855520.1"/>
    <property type="molecule type" value="Genomic_DNA"/>
</dbReference>
<organism evidence="2 3">
    <name type="scientific">Streptomyces liliiviolaceus</name>
    <dbReference type="NCBI Taxonomy" id="2823109"/>
    <lineage>
        <taxon>Bacteria</taxon>
        <taxon>Bacillati</taxon>
        <taxon>Actinomycetota</taxon>
        <taxon>Actinomycetes</taxon>
        <taxon>Kitasatosporales</taxon>
        <taxon>Streptomycetaceae</taxon>
        <taxon>Streptomyces</taxon>
    </lineage>
</organism>
<accession>A0A941B9C4</accession>
<dbReference type="AlphaFoldDB" id="A0A941B9C4"/>
<feature type="region of interest" description="Disordered" evidence="1">
    <location>
        <begin position="45"/>
        <end position="88"/>
    </location>
</feature>
<sequence length="88" mass="9295">MSQQPRQRDEYTSGVRAELLGAYWQDSRPSCTGHCQWCAEMQEADANAARAGGAREPETAWPAAVSGPTGTSGDATGSCAPSADPRHE</sequence>
<evidence type="ECO:0000313" key="3">
    <source>
        <dbReference type="Proteomes" id="UP000677413"/>
    </source>
</evidence>
<gene>
    <name evidence="2" type="ORF">J8N05_45980</name>
</gene>
<evidence type="ECO:0000313" key="2">
    <source>
        <dbReference type="EMBL" id="MBQ0855520.1"/>
    </source>
</evidence>
<evidence type="ECO:0000256" key="1">
    <source>
        <dbReference type="SAM" id="MobiDB-lite"/>
    </source>
</evidence>
<name>A0A941B9C4_9ACTN</name>
<keyword evidence="3" id="KW-1185">Reference proteome</keyword>
<proteinExistence type="predicted"/>
<comment type="caution">
    <text evidence="2">The sequence shown here is derived from an EMBL/GenBank/DDBJ whole genome shotgun (WGS) entry which is preliminary data.</text>
</comment>
<dbReference type="RefSeq" id="WP_210893928.1">
    <property type="nucleotide sequence ID" value="NZ_JAGPYQ010000002.1"/>
</dbReference>
<protein>
    <submittedName>
        <fullName evidence="2">Uncharacterized protein</fullName>
    </submittedName>
</protein>